<dbReference type="Proteomes" id="UP000814140">
    <property type="component" value="Unassembled WGS sequence"/>
</dbReference>
<comment type="caution">
    <text evidence="1">The sequence shown here is derived from an EMBL/GenBank/DDBJ whole genome shotgun (WGS) entry which is preliminary data.</text>
</comment>
<proteinExistence type="predicted"/>
<keyword evidence="2" id="KW-1185">Reference proteome</keyword>
<evidence type="ECO:0000313" key="1">
    <source>
        <dbReference type="EMBL" id="KAI0063682.1"/>
    </source>
</evidence>
<reference evidence="1" key="1">
    <citation type="submission" date="2021-03" db="EMBL/GenBank/DDBJ databases">
        <authorList>
            <consortium name="DOE Joint Genome Institute"/>
            <person name="Ahrendt S."/>
            <person name="Looney B.P."/>
            <person name="Miyauchi S."/>
            <person name="Morin E."/>
            <person name="Drula E."/>
            <person name="Courty P.E."/>
            <person name="Chicoki N."/>
            <person name="Fauchery L."/>
            <person name="Kohler A."/>
            <person name="Kuo A."/>
            <person name="Labutti K."/>
            <person name="Pangilinan J."/>
            <person name="Lipzen A."/>
            <person name="Riley R."/>
            <person name="Andreopoulos W."/>
            <person name="He G."/>
            <person name="Johnson J."/>
            <person name="Barry K.W."/>
            <person name="Grigoriev I.V."/>
            <person name="Nagy L."/>
            <person name="Hibbett D."/>
            <person name="Henrissat B."/>
            <person name="Matheny P.B."/>
            <person name="Labbe J."/>
            <person name="Martin F."/>
        </authorList>
    </citation>
    <scope>NUCLEOTIDE SEQUENCE</scope>
    <source>
        <strain evidence="1">HHB10654</strain>
    </source>
</reference>
<protein>
    <submittedName>
        <fullName evidence="1">Uncharacterized protein</fullName>
    </submittedName>
</protein>
<sequence length="694" mass="77451">MSEFPTGRPVQNQGTERAESSRNPHFNTYNANSHPTSSRNSSWDLLAGVRKFESAYDQFDSRNASEQHLAFAEGDIPNTKISRLYNYLLNASIVTRWTLFIVPVLILFWIPGIVGLTSARKATIWGVRLIWWSIWLTIAWVGWWASLAAAMLLPSLVRATVGVIAVGTRRYIDWLEALHRYVALFAWTLSTWIAWGPLISARQESTASHSSQSAVSLIARLLFGVYLCAALLLFEKFSIQWIAGKFHERSYAERIADQKFAVKTLTTLYRNSSEIPGRSDTLKDTQVDGKRPTLIPKKFVKRALRGVRFAATTTTTALGNVASEITGSSVLQPNSPMAMVQTALESPTKTRLLARRLFYSFCKPGKEDLTVSDFSPYFPTPEDTDMAFLIFDKDGNGDITRDELEQACMEFHREQLSIEHSLRDLDSAVGRLDNILMSVYVVVAILIIAVNLESQLESSISGAGTLILGLSWLIGGSLSDVLTSIIFLFIKHPFDVGDRIDLGKANGGIFTVKEIRLLSSIFLDSNGTLVQAPNTVLNTLMSEPFTFDVAYSTTFEQIEHLRSLMLEFVTKERRDFLPQFDIIVVDIPDQEKMTLKADIKYKSNWQQGAIKAKRRNKWVCALKTYLAQAQVYGPGGNPDAVAGPKRYTLVPWEQVQAGERNAPPAMPHPQPAMPPDGYDFTTNNPLQSASSLVS</sequence>
<dbReference type="EMBL" id="MU277202">
    <property type="protein sequence ID" value="KAI0063682.1"/>
    <property type="molecule type" value="Genomic_DNA"/>
</dbReference>
<gene>
    <name evidence="1" type="ORF">BV25DRAFT_1801709</name>
</gene>
<evidence type="ECO:0000313" key="2">
    <source>
        <dbReference type="Proteomes" id="UP000814140"/>
    </source>
</evidence>
<name>A0ACB8T5C8_9AGAM</name>
<accession>A0ACB8T5C8</accession>
<organism evidence="1 2">
    <name type="scientific">Artomyces pyxidatus</name>
    <dbReference type="NCBI Taxonomy" id="48021"/>
    <lineage>
        <taxon>Eukaryota</taxon>
        <taxon>Fungi</taxon>
        <taxon>Dikarya</taxon>
        <taxon>Basidiomycota</taxon>
        <taxon>Agaricomycotina</taxon>
        <taxon>Agaricomycetes</taxon>
        <taxon>Russulales</taxon>
        <taxon>Auriscalpiaceae</taxon>
        <taxon>Artomyces</taxon>
    </lineage>
</organism>
<reference evidence="1" key="2">
    <citation type="journal article" date="2022" name="New Phytol.">
        <title>Evolutionary transition to the ectomycorrhizal habit in the genomes of a hyperdiverse lineage of mushroom-forming fungi.</title>
        <authorList>
            <person name="Looney B."/>
            <person name="Miyauchi S."/>
            <person name="Morin E."/>
            <person name="Drula E."/>
            <person name="Courty P.E."/>
            <person name="Kohler A."/>
            <person name="Kuo A."/>
            <person name="LaButti K."/>
            <person name="Pangilinan J."/>
            <person name="Lipzen A."/>
            <person name="Riley R."/>
            <person name="Andreopoulos W."/>
            <person name="He G."/>
            <person name="Johnson J."/>
            <person name="Nolan M."/>
            <person name="Tritt A."/>
            <person name="Barry K.W."/>
            <person name="Grigoriev I.V."/>
            <person name="Nagy L.G."/>
            <person name="Hibbett D."/>
            <person name="Henrissat B."/>
            <person name="Matheny P.B."/>
            <person name="Labbe J."/>
            <person name="Martin F.M."/>
        </authorList>
    </citation>
    <scope>NUCLEOTIDE SEQUENCE</scope>
    <source>
        <strain evidence="1">HHB10654</strain>
    </source>
</reference>